<feature type="compositionally biased region" description="Basic residues" evidence="1">
    <location>
        <begin position="278"/>
        <end position="296"/>
    </location>
</feature>
<organism evidence="2 3">
    <name type="scientific">Methylocystis heyeri</name>
    <dbReference type="NCBI Taxonomy" id="391905"/>
    <lineage>
        <taxon>Bacteria</taxon>
        <taxon>Pseudomonadati</taxon>
        <taxon>Pseudomonadota</taxon>
        <taxon>Alphaproteobacteria</taxon>
        <taxon>Hyphomicrobiales</taxon>
        <taxon>Methylocystaceae</taxon>
        <taxon>Methylocystis</taxon>
    </lineage>
</organism>
<dbReference type="EMBL" id="CP046052">
    <property type="protein sequence ID" value="QGM47634.1"/>
    <property type="molecule type" value="Genomic_DNA"/>
</dbReference>
<dbReference type="RefSeq" id="WP_136497134.1">
    <property type="nucleotide sequence ID" value="NZ_CP046052.1"/>
</dbReference>
<feature type="compositionally biased region" description="Polar residues" evidence="1">
    <location>
        <begin position="363"/>
        <end position="375"/>
    </location>
</feature>
<evidence type="ECO:0000256" key="1">
    <source>
        <dbReference type="SAM" id="MobiDB-lite"/>
    </source>
</evidence>
<dbReference type="InterPro" id="IPR031482">
    <property type="entry name" value="CBP_BcsN"/>
</dbReference>
<keyword evidence="3" id="KW-1185">Reference proteome</keyword>
<evidence type="ECO:0008006" key="4">
    <source>
        <dbReference type="Google" id="ProtNLM"/>
    </source>
</evidence>
<sequence>MIPLMLVAALSACSTARDERAYVGQGEGPLTGEVIGGRAGAERVPGVASNFELVMPAEMGRPLSLSEKPYVDGWRQSVSLDTKKIAGDWNDLSIDIRFENVMTRSGPRIPMGPPTQDGIKREILGRFPGLPMRVVGRRMTNAMGPFGLAIGAAGRLRCAFAWQWVDDLRSARAAEVGGLLTSRATPASIRMRICRTGVTVDQLASWFELLNLADPSVLDRIEAEWKQTVAVSVAEAPVTIFGPSPSPGQTAAAEIVGGSSLEASLVSAPAYAPTHVAHAGRPRRHYAAVSRRRRAAERKQEDAYPAATAVPPSYSSQPQGGRYLAPVDGAAQNGAPQPGGGGSRQTRFDSSLPPQALRGPTAAQLQSAAPATSGQRYLVPLDGTRQ</sequence>
<evidence type="ECO:0000313" key="2">
    <source>
        <dbReference type="EMBL" id="QGM47634.1"/>
    </source>
</evidence>
<reference evidence="2 3" key="1">
    <citation type="submission" date="2019-11" db="EMBL/GenBank/DDBJ databases">
        <title>The genome sequence of Methylocystis heyeri.</title>
        <authorList>
            <person name="Oshkin I.Y."/>
            <person name="Miroshnikov K."/>
            <person name="Dedysh S.N."/>
        </authorList>
    </citation>
    <scope>NUCLEOTIDE SEQUENCE [LARGE SCALE GENOMIC DNA]</scope>
    <source>
        <strain evidence="2 3">H2</strain>
    </source>
</reference>
<dbReference type="Pfam" id="PF17038">
    <property type="entry name" value="CBP_BcsN"/>
    <property type="match status" value="1"/>
</dbReference>
<gene>
    <name evidence="2" type="ORF">H2LOC_019210</name>
</gene>
<dbReference type="AlphaFoldDB" id="A0A6B8KGY5"/>
<protein>
    <recommendedName>
        <fullName evidence="4">Cellulose biosynthesis protein BcsN</fullName>
    </recommendedName>
</protein>
<accession>A0A6B8KGY5</accession>
<dbReference type="Proteomes" id="UP000309061">
    <property type="component" value="Chromosome"/>
</dbReference>
<evidence type="ECO:0000313" key="3">
    <source>
        <dbReference type="Proteomes" id="UP000309061"/>
    </source>
</evidence>
<dbReference type="KEGG" id="mhey:H2LOC_019210"/>
<feature type="compositionally biased region" description="Polar residues" evidence="1">
    <location>
        <begin position="344"/>
        <end position="353"/>
    </location>
</feature>
<feature type="region of interest" description="Disordered" evidence="1">
    <location>
        <begin position="276"/>
        <end position="386"/>
    </location>
</feature>
<dbReference type="OrthoDB" id="7988083at2"/>
<proteinExistence type="predicted"/>
<name>A0A6B8KGY5_9HYPH</name>